<dbReference type="AlphaFoldDB" id="E8RQX3"/>
<evidence type="ECO:0000313" key="6">
    <source>
        <dbReference type="EMBL" id="ADU12236.1"/>
    </source>
</evidence>
<dbReference type="HOGENOM" id="CLU_058421_8_1_5"/>
<reference evidence="7" key="1">
    <citation type="submission" date="2010-12" db="EMBL/GenBank/DDBJ databases">
        <title>Complete sequence of chromosome 1 of Asticcacaulis excentricus CB 48.</title>
        <authorList>
            <consortium name="US DOE Joint Genome Institute"/>
            <person name="Lucas S."/>
            <person name="Copeland A."/>
            <person name="Lapidus A."/>
            <person name="Cheng J.-F."/>
            <person name="Bruce D."/>
            <person name="Goodwin L."/>
            <person name="Pitluck S."/>
            <person name="Teshima H."/>
            <person name="Davenport K."/>
            <person name="Detter J.C."/>
            <person name="Han C."/>
            <person name="Tapia R."/>
            <person name="Land M."/>
            <person name="Hauser L."/>
            <person name="Jeffries C."/>
            <person name="Kyrpides N."/>
            <person name="Ivanova N."/>
            <person name="Ovchinnikova G."/>
            <person name="Brun Y.V."/>
            <person name="Woyke T."/>
        </authorList>
    </citation>
    <scope>NUCLEOTIDE SEQUENCE [LARGE SCALE GENOMIC DNA]</scope>
    <source>
        <strain evidence="7">ATCC 15261 / DSM 4724 / KCTC 12464 / NCIMB 9791 / VKM B-1370 / CB 48</strain>
    </source>
</reference>
<sequence length="142" mass="15393">MTFDTKAALCLAQKPVLLWLPRLMLAAMFIESGVDKLWHWTTYLQDAAAHGIPLAPLSLALAVSVEILGSAALLAGVCLTPALLALAVYTLSVNFFYFDFWAMVEPASLMARKEFLKNIAVAGGLLSGFALTLRTHKREAKA</sequence>
<keyword evidence="7" id="KW-1185">Reference proteome</keyword>
<comment type="subcellular location">
    <subcellularLocation>
        <location evidence="1">Membrane</location>
        <topology evidence="1">Multi-pass membrane protein</topology>
    </subcellularLocation>
</comment>
<dbReference type="Pfam" id="PF07681">
    <property type="entry name" value="DoxX"/>
    <property type="match status" value="1"/>
</dbReference>
<feature type="transmembrane region" description="Helical" evidence="5">
    <location>
        <begin position="54"/>
        <end position="75"/>
    </location>
</feature>
<dbReference type="GO" id="GO:0016020">
    <property type="term" value="C:membrane"/>
    <property type="evidence" value="ECO:0007669"/>
    <property type="project" value="UniProtKB-SubCell"/>
</dbReference>
<keyword evidence="3 5" id="KW-1133">Transmembrane helix</keyword>
<keyword evidence="4 5" id="KW-0472">Membrane</keyword>
<evidence type="ECO:0000256" key="4">
    <source>
        <dbReference type="ARBA" id="ARBA00023136"/>
    </source>
</evidence>
<dbReference type="Proteomes" id="UP000001492">
    <property type="component" value="Chromosome 1"/>
</dbReference>
<dbReference type="InterPro" id="IPR032808">
    <property type="entry name" value="DoxX"/>
</dbReference>
<protein>
    <submittedName>
        <fullName evidence="6">DoxX family protein</fullName>
    </submittedName>
</protein>
<dbReference type="EMBL" id="CP002395">
    <property type="protein sequence ID" value="ADU12236.1"/>
    <property type="molecule type" value="Genomic_DNA"/>
</dbReference>
<evidence type="ECO:0000256" key="1">
    <source>
        <dbReference type="ARBA" id="ARBA00004141"/>
    </source>
</evidence>
<dbReference type="KEGG" id="aex:Astex_0547"/>
<evidence type="ECO:0000256" key="2">
    <source>
        <dbReference type="ARBA" id="ARBA00022692"/>
    </source>
</evidence>
<evidence type="ECO:0000256" key="3">
    <source>
        <dbReference type="ARBA" id="ARBA00022989"/>
    </source>
</evidence>
<feature type="transmembrane region" description="Helical" evidence="5">
    <location>
        <begin position="115"/>
        <end position="133"/>
    </location>
</feature>
<organism evidence="6 7">
    <name type="scientific">Asticcacaulis excentricus (strain ATCC 15261 / DSM 4724 / KCTC 12464 / NCIMB 9791 / VKM B-1370 / CB 48)</name>
    <dbReference type="NCBI Taxonomy" id="573065"/>
    <lineage>
        <taxon>Bacteria</taxon>
        <taxon>Pseudomonadati</taxon>
        <taxon>Pseudomonadota</taxon>
        <taxon>Alphaproteobacteria</taxon>
        <taxon>Caulobacterales</taxon>
        <taxon>Caulobacteraceae</taxon>
        <taxon>Asticcacaulis</taxon>
    </lineage>
</organism>
<evidence type="ECO:0000256" key="5">
    <source>
        <dbReference type="SAM" id="Phobius"/>
    </source>
</evidence>
<proteinExistence type="predicted"/>
<gene>
    <name evidence="6" type="ordered locus">Astex_0547</name>
</gene>
<evidence type="ECO:0000313" key="7">
    <source>
        <dbReference type="Proteomes" id="UP000001492"/>
    </source>
</evidence>
<dbReference type="RefSeq" id="WP_013478070.1">
    <property type="nucleotide sequence ID" value="NC_014816.1"/>
</dbReference>
<name>E8RQX3_ASTEC</name>
<feature type="transmembrane region" description="Helical" evidence="5">
    <location>
        <begin position="82"/>
        <end position="103"/>
    </location>
</feature>
<dbReference type="eggNOG" id="COG2259">
    <property type="taxonomic scope" value="Bacteria"/>
</dbReference>
<accession>E8RQX3</accession>
<dbReference type="STRING" id="573065.Astex_0547"/>
<keyword evidence="2 5" id="KW-0812">Transmembrane</keyword>